<dbReference type="EMBL" id="CP011412">
    <property type="protein sequence ID" value="AKH21670.1"/>
    <property type="molecule type" value="Genomic_DNA"/>
</dbReference>
<gene>
    <name evidence="1" type="ORF">AAY24_16430</name>
</gene>
<accession>A0A0F7K383</accession>
<evidence type="ECO:0000313" key="1">
    <source>
        <dbReference type="EMBL" id="AKH21670.1"/>
    </source>
</evidence>
<reference evidence="1 2" key="1">
    <citation type="journal article" date="2015" name="Genome Announc.">
        <title>Complete Genome Sequence of Sedimenticola thiotaurini Strain SIP-G1, a Polyphosphate- and Polyhydroxyalkanoate-Accumulating Sulfur-Oxidizing Gammaproteobacterium Isolated from Salt Marsh Sediments.</title>
        <authorList>
            <person name="Flood B.E."/>
            <person name="Jones D.S."/>
            <person name="Bailey J.V."/>
        </authorList>
    </citation>
    <scope>NUCLEOTIDE SEQUENCE [LARGE SCALE GENOMIC DNA]</scope>
    <source>
        <strain evidence="1 2">SIP-G1</strain>
    </source>
</reference>
<dbReference type="Proteomes" id="UP000034410">
    <property type="component" value="Chromosome"/>
</dbReference>
<protein>
    <submittedName>
        <fullName evidence="1">Uncharacterized protein</fullName>
    </submittedName>
</protein>
<keyword evidence="2" id="KW-1185">Reference proteome</keyword>
<evidence type="ECO:0000313" key="2">
    <source>
        <dbReference type="Proteomes" id="UP000034410"/>
    </source>
</evidence>
<sequence length="75" mass="8686">MAAKGIRGIWRRMDQIWQVGKIVKRTLQPSFTHSALRHGAANLSYIPILENNNIRLLNKDRLLILIQNHNQMEAV</sequence>
<dbReference type="AlphaFoldDB" id="A0A0F7K383"/>
<proteinExistence type="predicted"/>
<dbReference type="KEGG" id="seds:AAY24_16430"/>
<name>A0A0F7K383_9GAMM</name>
<organism evidence="1 2">
    <name type="scientific">Sedimenticola thiotaurini</name>
    <dbReference type="NCBI Taxonomy" id="1543721"/>
    <lineage>
        <taxon>Bacteria</taxon>
        <taxon>Pseudomonadati</taxon>
        <taxon>Pseudomonadota</taxon>
        <taxon>Gammaproteobacteria</taxon>
        <taxon>Chromatiales</taxon>
        <taxon>Sedimenticolaceae</taxon>
        <taxon>Sedimenticola</taxon>
    </lineage>
</organism>